<name>A0AAN7MYT4_MYCAM</name>
<keyword evidence="2" id="KW-1185">Reference proteome</keyword>
<evidence type="ECO:0000313" key="2">
    <source>
        <dbReference type="Proteomes" id="UP001333110"/>
    </source>
</evidence>
<proteinExistence type="predicted"/>
<gene>
    <name evidence="1" type="ORF">QYF61_011517</name>
</gene>
<dbReference type="EMBL" id="JAUNZN010000009">
    <property type="protein sequence ID" value="KAK4816135.1"/>
    <property type="molecule type" value="Genomic_DNA"/>
</dbReference>
<comment type="caution">
    <text evidence="1">The sequence shown here is derived from an EMBL/GenBank/DDBJ whole genome shotgun (WGS) entry which is preliminary data.</text>
</comment>
<reference evidence="1 2" key="1">
    <citation type="journal article" date="2023" name="J. Hered.">
        <title>Chromosome-level genome of the wood stork (Mycteria americana) provides insight into avian chromosome evolution.</title>
        <authorList>
            <person name="Flamio R. Jr."/>
            <person name="Ramstad K.M."/>
        </authorList>
    </citation>
    <scope>NUCLEOTIDE SEQUENCE [LARGE SCALE GENOMIC DNA]</scope>
    <source>
        <strain evidence="1">JAX WOST 10</strain>
    </source>
</reference>
<evidence type="ECO:0000313" key="1">
    <source>
        <dbReference type="EMBL" id="KAK4816135.1"/>
    </source>
</evidence>
<protein>
    <submittedName>
        <fullName evidence="1">Uncharacterized protein</fullName>
    </submittedName>
</protein>
<organism evidence="1 2">
    <name type="scientific">Mycteria americana</name>
    <name type="common">Wood stork</name>
    <dbReference type="NCBI Taxonomy" id="33587"/>
    <lineage>
        <taxon>Eukaryota</taxon>
        <taxon>Metazoa</taxon>
        <taxon>Chordata</taxon>
        <taxon>Craniata</taxon>
        <taxon>Vertebrata</taxon>
        <taxon>Euteleostomi</taxon>
        <taxon>Archelosauria</taxon>
        <taxon>Archosauria</taxon>
        <taxon>Dinosauria</taxon>
        <taxon>Saurischia</taxon>
        <taxon>Theropoda</taxon>
        <taxon>Coelurosauria</taxon>
        <taxon>Aves</taxon>
        <taxon>Neognathae</taxon>
        <taxon>Neoaves</taxon>
        <taxon>Aequornithes</taxon>
        <taxon>Ciconiiformes</taxon>
        <taxon>Ciconiidae</taxon>
        <taxon>Mycteria</taxon>
    </lineage>
</organism>
<sequence>MWSLELDSASVRARDPTAGPVPSCLRLLLLLRAETCQQPQWDLRLRFTPKQRFYGLNEELTLSCFMEDPPPLAVIRCAKGASPHWKDAWEVKDIEGTWHGVAENLTCTTGKSGSSRSPLLHALLPREGPRPSCRTRETAWPQLRDGPRLEAVSKMGRDRSLQCGASPVPEKDSHAFSLTEKCPKPLWRTRVLFAPSKSSYEENEELTLTCPGELKPSFPQVKCAREFLHVSSGKPVYRYAWWGRSSTGAWMRIERAVGCIAEPQARHSPSLVLCCPCKLLKRTAQAGDKRQAQKESPAQQALLRGHGMADGRVTFPLPSGAVGIAGDCCYHPCCSSSTPPAPANTRFHFCQKRAKGPDQESYKKNEEVTLSCPEGFQPSFTHVKCEGKDQPTSHGQPVYTDTWWGKDSRGVWTRIPSSVECIEKCQKPQWDPRFIFDPDRVFYDFSEEVMMKCPEGYWSSAMEIKCMKLNPREGSTIPRSGWIVRNGTGHWHPMEGNVICVGK</sequence>
<dbReference type="Proteomes" id="UP001333110">
    <property type="component" value="Unassembled WGS sequence"/>
</dbReference>
<dbReference type="AlphaFoldDB" id="A0AAN7MYT4"/>
<accession>A0AAN7MYT4</accession>